<dbReference type="NCBIfam" id="NF008453">
    <property type="entry name" value="PRK11308.1"/>
    <property type="match status" value="2"/>
</dbReference>
<evidence type="ECO:0000313" key="9">
    <source>
        <dbReference type="EMBL" id="MBB5744379.1"/>
    </source>
</evidence>
<dbReference type="PANTHER" id="PTHR43297">
    <property type="entry name" value="OLIGOPEPTIDE TRANSPORT ATP-BINDING PROTEIN APPD"/>
    <property type="match status" value="1"/>
</dbReference>
<dbReference type="FunFam" id="3.40.50.300:FF:000016">
    <property type="entry name" value="Oligopeptide ABC transporter ATP-binding component"/>
    <property type="match status" value="2"/>
</dbReference>
<keyword evidence="5" id="KW-0547">Nucleotide-binding</keyword>
<dbReference type="PANTHER" id="PTHR43297:SF2">
    <property type="entry name" value="DIPEPTIDE TRANSPORT ATP-BINDING PROTEIN DPPD"/>
    <property type="match status" value="1"/>
</dbReference>
<dbReference type="GO" id="GO:0005524">
    <property type="term" value="F:ATP binding"/>
    <property type="evidence" value="ECO:0007669"/>
    <property type="project" value="UniProtKB-KW"/>
</dbReference>
<sequence length="642" mass="70052">MSAIISVRDLTVSFASEAGRVDAVRGVSFDLEEGKTLGIVGESGSGKSVTSLAIMGLLDENAKVSGSIIYDGQELLGKSDKQMSVIRGNGMAMIFQDPLTSLTPVFTIGDQLIEALTVHRNLSSQEAWERSVELLRLVGISEPEKRMKGFPHEFSGGMRQRVVIAIAMANNPKLIIADEPTTALDVTIQAQILDLIEKAQDETGAATIMITHDMGVVARMADDVMVMYAGKPIEHAPVGELFHHTRMPYSIGLLGAIPRVDKVEKEPLVPIKGNPPLLIDLPDACPFADRCPIAIDACRTREPDLVEVRTGTSAPHKVACIRAHEIEDGGRIGGLPVYPVREVPESALTLTPRSERPVTLDVRNLNKTFPLMKGAFLKRKVGEVHAVKNVTFDVREGETMAIVGESGSGKTTTLLQIMDLVKQRDGDIIINGTSVNDITSRKIERAVRRDIQIVFQDPMGALDPRMTVADVIAEPLRAVDTPKEEVDRRVRELMDLVGLNPAHVDRFPGAFSGGQRQRIGIARALSTNPKIIVLDEPVSALDVSIQAGVINLLDELKVKLGLSYLFVAHDLSVIRHIADRVAVMYLGDFVEHGDVDDIFENPQHPYTKALLSAIPVPDPDVERTRERLIFNPATMQAEPVAR</sequence>
<evidence type="ECO:0000256" key="3">
    <source>
        <dbReference type="ARBA" id="ARBA00022448"/>
    </source>
</evidence>
<dbReference type="PROSITE" id="PS00211">
    <property type="entry name" value="ABC_TRANSPORTER_1"/>
    <property type="match status" value="2"/>
</dbReference>
<dbReference type="InterPro" id="IPR013563">
    <property type="entry name" value="Oligopep_ABC_C"/>
</dbReference>
<dbReference type="Gene3D" id="3.40.50.300">
    <property type="entry name" value="P-loop containing nucleotide triphosphate hydrolases"/>
    <property type="match status" value="2"/>
</dbReference>
<dbReference type="Proteomes" id="UP000517712">
    <property type="component" value="Unassembled WGS sequence"/>
</dbReference>
<keyword evidence="10" id="KW-1185">Reference proteome</keyword>
<evidence type="ECO:0000256" key="2">
    <source>
        <dbReference type="ARBA" id="ARBA00005417"/>
    </source>
</evidence>
<keyword evidence="3" id="KW-0813">Transport</keyword>
<feature type="domain" description="ABC transporter" evidence="8">
    <location>
        <begin position="360"/>
        <end position="611"/>
    </location>
</feature>
<evidence type="ECO:0000259" key="8">
    <source>
        <dbReference type="PROSITE" id="PS50893"/>
    </source>
</evidence>
<name>A0A7W9CF39_9MICO</name>
<dbReference type="AlphaFoldDB" id="A0A7W9CF39"/>
<comment type="caution">
    <text evidence="9">The sequence shown here is derived from an EMBL/GenBank/DDBJ whole genome shotgun (WGS) entry which is preliminary data.</text>
</comment>
<accession>A0A7W9CF39</accession>
<keyword evidence="4" id="KW-1003">Cell membrane</keyword>
<protein>
    <submittedName>
        <fullName evidence="9">Peptide/nickel transport system ATP-binding protein</fullName>
    </submittedName>
</protein>
<dbReference type="SUPFAM" id="SSF52540">
    <property type="entry name" value="P-loop containing nucleoside triphosphate hydrolases"/>
    <property type="match status" value="2"/>
</dbReference>
<evidence type="ECO:0000313" key="10">
    <source>
        <dbReference type="Proteomes" id="UP000517712"/>
    </source>
</evidence>
<keyword evidence="7" id="KW-0472">Membrane</keyword>
<dbReference type="InterPro" id="IPR003593">
    <property type="entry name" value="AAA+_ATPase"/>
</dbReference>
<dbReference type="RefSeq" id="WP_184284501.1">
    <property type="nucleotide sequence ID" value="NZ_BAAAPG010000001.1"/>
</dbReference>
<dbReference type="CDD" id="cd03257">
    <property type="entry name" value="ABC_NikE_OppD_transporters"/>
    <property type="match status" value="2"/>
</dbReference>
<dbReference type="InterPro" id="IPR003439">
    <property type="entry name" value="ABC_transporter-like_ATP-bd"/>
</dbReference>
<evidence type="ECO:0000256" key="1">
    <source>
        <dbReference type="ARBA" id="ARBA00004202"/>
    </source>
</evidence>
<dbReference type="GO" id="GO:0015833">
    <property type="term" value="P:peptide transport"/>
    <property type="evidence" value="ECO:0007669"/>
    <property type="project" value="InterPro"/>
</dbReference>
<dbReference type="Pfam" id="PF00005">
    <property type="entry name" value="ABC_tran"/>
    <property type="match status" value="2"/>
</dbReference>
<proteinExistence type="inferred from homology"/>
<evidence type="ECO:0000256" key="4">
    <source>
        <dbReference type="ARBA" id="ARBA00022475"/>
    </source>
</evidence>
<dbReference type="NCBIfam" id="TIGR01727">
    <property type="entry name" value="oligo_HPY"/>
    <property type="match status" value="1"/>
</dbReference>
<dbReference type="InterPro" id="IPR017871">
    <property type="entry name" value="ABC_transporter-like_CS"/>
</dbReference>
<dbReference type="Pfam" id="PF08352">
    <property type="entry name" value="oligo_HPY"/>
    <property type="match status" value="2"/>
</dbReference>
<evidence type="ECO:0000256" key="6">
    <source>
        <dbReference type="ARBA" id="ARBA00022840"/>
    </source>
</evidence>
<organism evidence="9 10">
    <name type="scientific">Microbacterium ginsengiterrae</name>
    <dbReference type="NCBI Taxonomy" id="546115"/>
    <lineage>
        <taxon>Bacteria</taxon>
        <taxon>Bacillati</taxon>
        <taxon>Actinomycetota</taxon>
        <taxon>Actinomycetes</taxon>
        <taxon>Micrococcales</taxon>
        <taxon>Microbacteriaceae</taxon>
        <taxon>Microbacterium</taxon>
    </lineage>
</organism>
<dbReference type="InterPro" id="IPR050388">
    <property type="entry name" value="ABC_Ni/Peptide_Import"/>
</dbReference>
<dbReference type="EMBL" id="JACHMU010000001">
    <property type="protein sequence ID" value="MBB5744379.1"/>
    <property type="molecule type" value="Genomic_DNA"/>
</dbReference>
<comment type="subcellular location">
    <subcellularLocation>
        <location evidence="1">Cell membrane</location>
        <topology evidence="1">Peripheral membrane protein</topology>
    </subcellularLocation>
</comment>
<dbReference type="SMART" id="SM00382">
    <property type="entry name" value="AAA"/>
    <property type="match status" value="2"/>
</dbReference>
<dbReference type="GO" id="GO:0016887">
    <property type="term" value="F:ATP hydrolysis activity"/>
    <property type="evidence" value="ECO:0007669"/>
    <property type="project" value="InterPro"/>
</dbReference>
<feature type="domain" description="ABC transporter" evidence="8">
    <location>
        <begin position="7"/>
        <end position="254"/>
    </location>
</feature>
<comment type="similarity">
    <text evidence="2">Belongs to the ABC transporter superfamily.</text>
</comment>
<dbReference type="InterPro" id="IPR027417">
    <property type="entry name" value="P-loop_NTPase"/>
</dbReference>
<dbReference type="PROSITE" id="PS50893">
    <property type="entry name" value="ABC_TRANSPORTER_2"/>
    <property type="match status" value="2"/>
</dbReference>
<dbReference type="NCBIfam" id="NF007739">
    <property type="entry name" value="PRK10419.1"/>
    <property type="match status" value="2"/>
</dbReference>
<reference evidence="9 10" key="1">
    <citation type="submission" date="2020-08" db="EMBL/GenBank/DDBJ databases">
        <title>Sequencing the genomes of 1000 actinobacteria strains.</title>
        <authorList>
            <person name="Klenk H.-P."/>
        </authorList>
    </citation>
    <scope>NUCLEOTIDE SEQUENCE [LARGE SCALE GENOMIC DNA]</scope>
    <source>
        <strain evidence="9 10">DSM 24823</strain>
    </source>
</reference>
<evidence type="ECO:0000256" key="5">
    <source>
        <dbReference type="ARBA" id="ARBA00022741"/>
    </source>
</evidence>
<evidence type="ECO:0000256" key="7">
    <source>
        <dbReference type="ARBA" id="ARBA00023136"/>
    </source>
</evidence>
<gene>
    <name evidence="9" type="ORF">HD600_002876</name>
</gene>
<keyword evidence="6 9" id="KW-0067">ATP-binding</keyword>
<dbReference type="GO" id="GO:0005886">
    <property type="term" value="C:plasma membrane"/>
    <property type="evidence" value="ECO:0007669"/>
    <property type="project" value="UniProtKB-SubCell"/>
</dbReference>